<dbReference type="GO" id="GO:0005524">
    <property type="term" value="F:ATP binding"/>
    <property type="evidence" value="ECO:0007669"/>
    <property type="project" value="UniProtKB-KW"/>
</dbReference>
<reference evidence="6" key="1">
    <citation type="submission" date="2021-01" db="EMBL/GenBank/DDBJ databases">
        <title>KCTC 19127 draft genome.</title>
        <authorList>
            <person name="An D."/>
        </authorList>
    </citation>
    <scope>NUCLEOTIDE SEQUENCE</scope>
    <source>
        <strain evidence="6">KCTC 19127</strain>
    </source>
</reference>
<dbReference type="CDD" id="cd17933">
    <property type="entry name" value="DEXSc_RecD-like"/>
    <property type="match status" value="1"/>
</dbReference>
<evidence type="ECO:0000313" key="7">
    <source>
        <dbReference type="Proteomes" id="UP000663801"/>
    </source>
</evidence>
<sequence>MPDQTAVFAEFCANGLWPGVGQALAAQFAEAGITSPAAVTAQRLRTLPRVTDRRADRLYTSWISAGQTYAVAELLVPLDLPVRWAGRLIEALGDDAAGVLRTDPWRLLALPDATVNQADQLARSVQPEVSREDARRGKALVDWTLARFARDGHTAAPADLVAQALRPFGVEAASAVAAAADAGAVDRVTDPARAGEPDAQDTWLARSVLAAAEDDIALGLLRLQRTATSLAGARAVKRVVGELDAVQAGAVTQVAGAGVSLLTGGPGTGKSRTVSAVVALAQAVSATVALAAPTGRAAKRLEELTGAPATTVHRLLGARRAAGAASAMFEHTADDPVEADLVVVDEASMLDVELAAALIDALSDGTHLLLVGDPAQLPSIGPGRVLGDLLDSGVFPVTELRTLYRQSEGGAIARLATAVRDGELPVIDDPDREVVLVPARGSAEAAHRVAQLVTDSIPRVFGVSGDQVQVVTPVHRGPAGTQALNVALKARLNPPAEAGHAVRGFQKGDRVVATANHPEAEPVGYANGEVGTVVSTGDGVRVAFTGGEAEISGKALNDLLHGWAITVHRAQGSEWEAVVAVVPPEAGSMLSRPLFYTALTRARIHLSVVHAAGPALARAVHEIGTVPRRTRLAALVRHPPVDTGDAVDADGYGDADSDPDEPFDEMEEPPEE</sequence>
<feature type="compositionally biased region" description="Acidic residues" evidence="3">
    <location>
        <begin position="645"/>
        <end position="672"/>
    </location>
</feature>
<dbReference type="RefSeq" id="WP_205255381.1">
    <property type="nucleotide sequence ID" value="NZ_BAAAPV010000001.1"/>
</dbReference>
<keyword evidence="7" id="KW-1185">Reference proteome</keyword>
<feature type="region of interest" description="Disordered" evidence="3">
    <location>
        <begin position="636"/>
        <end position="672"/>
    </location>
</feature>
<dbReference type="CDD" id="cd18809">
    <property type="entry name" value="SF1_C_RecD"/>
    <property type="match status" value="1"/>
</dbReference>
<evidence type="ECO:0000256" key="3">
    <source>
        <dbReference type="SAM" id="MobiDB-lite"/>
    </source>
</evidence>
<dbReference type="Gene3D" id="2.30.30.940">
    <property type="match status" value="1"/>
</dbReference>
<dbReference type="PANTHER" id="PTHR43788">
    <property type="entry name" value="DNA2/NAM7 HELICASE FAMILY MEMBER"/>
    <property type="match status" value="1"/>
</dbReference>
<dbReference type="InterPro" id="IPR027785">
    <property type="entry name" value="UvrD-like_helicase_C"/>
</dbReference>
<evidence type="ECO:0000313" key="6">
    <source>
        <dbReference type="EMBL" id="MBM9475246.1"/>
    </source>
</evidence>
<comment type="caution">
    <text evidence="6">The sequence shown here is derived from an EMBL/GenBank/DDBJ whole genome shotgun (WGS) entry which is preliminary data.</text>
</comment>
<dbReference type="InterPro" id="IPR029493">
    <property type="entry name" value="RecD2-like_HHH"/>
</dbReference>
<dbReference type="Gene3D" id="3.40.50.300">
    <property type="entry name" value="P-loop containing nucleotide triphosphate hydrolases"/>
    <property type="match status" value="2"/>
</dbReference>
<dbReference type="Pfam" id="PF14490">
    <property type="entry name" value="HHH_RecD2"/>
    <property type="match status" value="1"/>
</dbReference>
<dbReference type="InterPro" id="IPR050534">
    <property type="entry name" value="Coronavir_polyprotein_1ab"/>
</dbReference>
<dbReference type="EMBL" id="JAERWL010000002">
    <property type="protein sequence ID" value="MBM9475246.1"/>
    <property type="molecule type" value="Genomic_DNA"/>
</dbReference>
<dbReference type="AlphaFoldDB" id="A0A939C1Q4"/>
<dbReference type="PANTHER" id="PTHR43788:SF6">
    <property type="entry name" value="DNA HELICASE B"/>
    <property type="match status" value="1"/>
</dbReference>
<evidence type="ECO:0000256" key="2">
    <source>
        <dbReference type="ARBA" id="ARBA00022840"/>
    </source>
</evidence>
<gene>
    <name evidence="6" type="ORF">JL107_02190</name>
</gene>
<evidence type="ECO:0000259" key="5">
    <source>
        <dbReference type="Pfam" id="PF14490"/>
    </source>
</evidence>
<dbReference type="SUPFAM" id="SSF52540">
    <property type="entry name" value="P-loop containing nucleoside triphosphate hydrolases"/>
    <property type="match status" value="2"/>
</dbReference>
<dbReference type="Pfam" id="PF13245">
    <property type="entry name" value="AAA_19"/>
    <property type="match status" value="1"/>
</dbReference>
<organism evidence="6 7">
    <name type="scientific">Nakamurella flavida</name>
    <dbReference type="NCBI Taxonomy" id="363630"/>
    <lineage>
        <taxon>Bacteria</taxon>
        <taxon>Bacillati</taxon>
        <taxon>Actinomycetota</taxon>
        <taxon>Actinomycetes</taxon>
        <taxon>Nakamurellales</taxon>
        <taxon>Nakamurellaceae</taxon>
        <taxon>Nakamurella</taxon>
    </lineage>
</organism>
<dbReference type="Pfam" id="PF13538">
    <property type="entry name" value="UvrD_C_2"/>
    <property type="match status" value="1"/>
</dbReference>
<dbReference type="GO" id="GO:0009338">
    <property type="term" value="C:exodeoxyribonuclease V complex"/>
    <property type="evidence" value="ECO:0007669"/>
    <property type="project" value="TreeGrafter"/>
</dbReference>
<proteinExistence type="predicted"/>
<feature type="domain" description="UvrD-like helicase C-terminal" evidence="4">
    <location>
        <begin position="561"/>
        <end position="609"/>
    </location>
</feature>
<evidence type="ECO:0000259" key="4">
    <source>
        <dbReference type="Pfam" id="PF13538"/>
    </source>
</evidence>
<dbReference type="InterPro" id="IPR027417">
    <property type="entry name" value="P-loop_NTPase"/>
</dbReference>
<name>A0A939C1Q4_9ACTN</name>
<feature type="domain" description="ATP-dependent RecD2 DNA helicase-like helix-hairpin-helix" evidence="5">
    <location>
        <begin position="67"/>
        <end position="154"/>
    </location>
</feature>
<protein>
    <submittedName>
        <fullName evidence="6">AAA family ATPase</fullName>
    </submittedName>
</protein>
<keyword evidence="2" id="KW-0067">ATP-binding</keyword>
<dbReference type="GO" id="GO:0017116">
    <property type="term" value="F:single-stranded DNA helicase activity"/>
    <property type="evidence" value="ECO:0007669"/>
    <property type="project" value="TreeGrafter"/>
</dbReference>
<keyword evidence="1" id="KW-0547">Nucleotide-binding</keyword>
<evidence type="ECO:0000256" key="1">
    <source>
        <dbReference type="ARBA" id="ARBA00022741"/>
    </source>
</evidence>
<accession>A0A939C1Q4</accession>
<dbReference type="Proteomes" id="UP000663801">
    <property type="component" value="Unassembled WGS sequence"/>
</dbReference>
<dbReference type="GO" id="GO:0006310">
    <property type="term" value="P:DNA recombination"/>
    <property type="evidence" value="ECO:0007669"/>
    <property type="project" value="TreeGrafter"/>
</dbReference>